<dbReference type="GO" id="GO:0052905">
    <property type="term" value="F:tRNA (guanosine(9)-N1)-methyltransferase activity"/>
    <property type="evidence" value="ECO:0007669"/>
    <property type="project" value="UniProtKB-EC"/>
</dbReference>
<protein>
    <recommendedName>
        <fullName evidence="2">tRNA (guanine(9)-N1)-methyltransferase</fullName>
        <ecNumber evidence="1">2.1.1.221</ecNumber>
    </recommendedName>
    <alternativeName>
        <fullName evidence="7">tRNA methyltransferase 10</fullName>
    </alternativeName>
    <alternativeName>
        <fullName evidence="6">tRNA(m1G9)-methyltransferase</fullName>
    </alternativeName>
</protein>
<feature type="region of interest" description="Disordered" evidence="9">
    <location>
        <begin position="238"/>
        <end position="318"/>
    </location>
</feature>
<feature type="domain" description="SAM-dependent MTase TRM10-type" evidence="10">
    <location>
        <begin position="121"/>
        <end position="414"/>
    </location>
</feature>
<evidence type="ECO:0000256" key="3">
    <source>
        <dbReference type="ARBA" id="ARBA00022603"/>
    </source>
</evidence>
<sequence>MANIDERPSKIRKVGSTDNASASGDVIPLNSPSNDTIMELETPITTQDTPTNPNSNATESSTTIDANQPNPLSKSQIKKRRKQEEWEANKSKRAEFRRIKRKEKQVRKAAAHASGLLPPPPPPSSRRPIQVPVAFLIDCDFESYMMEKEIISLTAQVTRCYSDNRTAVYRGHMGIAGWGGKMKERFEGVLAGNFNSWKGVRFMEEGWLEAAGVMDGIMRGPEGGKLLGALATKNGLEEYKKPVKGPKNLEGSRGESRESTQPEIQEELKPSESVPATSVAPETTSISAAPETSEVPKPSEPNSTTHSTTTSTNPPPSIIYLTSDSPNTLTTLIPNTTYIIGGIVDKNRHKGLCYKRACDAGVATAKLPIGEYMTMQSRTVLTVNHVMEIMIRWLETGDWGEAFLNVIPKRKEAKLRMKERDGEGGGGNDEDEGHDEHDEDENENENEKSGDESEDGEEGGVSLENEKYVEEQQARAESAENDTTIADAK</sequence>
<feature type="region of interest" description="Disordered" evidence="9">
    <location>
        <begin position="416"/>
        <end position="489"/>
    </location>
</feature>
<dbReference type="GO" id="GO:0000049">
    <property type="term" value="F:tRNA binding"/>
    <property type="evidence" value="ECO:0007669"/>
    <property type="project" value="TreeGrafter"/>
</dbReference>
<evidence type="ECO:0000313" key="12">
    <source>
        <dbReference type="Proteomes" id="UP001152300"/>
    </source>
</evidence>
<dbReference type="InterPro" id="IPR028564">
    <property type="entry name" value="MT_TRM10-typ"/>
</dbReference>
<dbReference type="Proteomes" id="UP001152300">
    <property type="component" value="Unassembled WGS sequence"/>
</dbReference>
<dbReference type="InterPro" id="IPR038459">
    <property type="entry name" value="MT_TRM10-typ_sf"/>
</dbReference>
<evidence type="ECO:0000313" key="11">
    <source>
        <dbReference type="EMBL" id="KAJ8063538.1"/>
    </source>
</evidence>
<evidence type="ECO:0000256" key="9">
    <source>
        <dbReference type="SAM" id="MobiDB-lite"/>
    </source>
</evidence>
<dbReference type="Gene3D" id="3.40.1280.30">
    <property type="match status" value="1"/>
</dbReference>
<gene>
    <name evidence="11" type="ORF">OCU04_007410</name>
</gene>
<evidence type="ECO:0000259" key="10">
    <source>
        <dbReference type="PROSITE" id="PS51675"/>
    </source>
</evidence>
<keyword evidence="12" id="KW-1185">Reference proteome</keyword>
<organism evidence="11 12">
    <name type="scientific">Sclerotinia nivalis</name>
    <dbReference type="NCBI Taxonomy" id="352851"/>
    <lineage>
        <taxon>Eukaryota</taxon>
        <taxon>Fungi</taxon>
        <taxon>Dikarya</taxon>
        <taxon>Ascomycota</taxon>
        <taxon>Pezizomycotina</taxon>
        <taxon>Leotiomycetes</taxon>
        <taxon>Helotiales</taxon>
        <taxon>Sclerotiniaceae</taxon>
        <taxon>Sclerotinia</taxon>
    </lineage>
</organism>
<feature type="compositionally biased region" description="Basic and acidic residues" evidence="9">
    <location>
        <begin position="82"/>
        <end position="97"/>
    </location>
</feature>
<evidence type="ECO:0000256" key="1">
    <source>
        <dbReference type="ARBA" id="ARBA00012797"/>
    </source>
</evidence>
<dbReference type="AlphaFoldDB" id="A0A9X0AM69"/>
<dbReference type="EC" id="2.1.1.221" evidence="1"/>
<dbReference type="InterPro" id="IPR007356">
    <property type="entry name" value="tRNA_m1G_MeTrfase_euk"/>
</dbReference>
<reference evidence="11" key="1">
    <citation type="submission" date="2022-11" db="EMBL/GenBank/DDBJ databases">
        <title>Genome Resource of Sclerotinia nivalis Strain SnTB1, a Plant Pathogen Isolated from American Ginseng.</title>
        <authorList>
            <person name="Fan S."/>
        </authorList>
    </citation>
    <scope>NUCLEOTIDE SEQUENCE</scope>
    <source>
        <strain evidence="11">SnTB1</strain>
    </source>
</reference>
<feature type="compositionally biased region" description="Basic residues" evidence="9">
    <location>
        <begin position="98"/>
        <end position="110"/>
    </location>
</feature>
<evidence type="ECO:0000256" key="7">
    <source>
        <dbReference type="ARBA" id="ARBA00032166"/>
    </source>
</evidence>
<evidence type="ECO:0000256" key="4">
    <source>
        <dbReference type="ARBA" id="ARBA00022679"/>
    </source>
</evidence>
<dbReference type="OrthoDB" id="278300at2759"/>
<dbReference type="PROSITE" id="PS51675">
    <property type="entry name" value="SAM_MT_TRM10"/>
    <property type="match status" value="1"/>
</dbReference>
<accession>A0A9X0AM69</accession>
<feature type="compositionally biased region" description="Acidic residues" evidence="9">
    <location>
        <begin position="428"/>
        <end position="444"/>
    </location>
</feature>
<dbReference type="EMBL" id="JAPEIS010000008">
    <property type="protein sequence ID" value="KAJ8063538.1"/>
    <property type="molecule type" value="Genomic_DNA"/>
</dbReference>
<feature type="compositionally biased region" description="Basic and acidic residues" evidence="9">
    <location>
        <begin position="250"/>
        <end position="270"/>
    </location>
</feature>
<dbReference type="PANTHER" id="PTHR13563:SF13">
    <property type="entry name" value="TRNA METHYLTRANSFERASE 10 HOMOLOG A"/>
    <property type="match status" value="1"/>
</dbReference>
<name>A0A9X0AM69_9HELO</name>
<dbReference type="GO" id="GO:0005634">
    <property type="term" value="C:nucleus"/>
    <property type="evidence" value="ECO:0007669"/>
    <property type="project" value="TreeGrafter"/>
</dbReference>
<proteinExistence type="predicted"/>
<keyword evidence="5" id="KW-0949">S-adenosyl-L-methionine</keyword>
<dbReference type="GO" id="GO:0002939">
    <property type="term" value="P:tRNA N1-guanine methylation"/>
    <property type="evidence" value="ECO:0007669"/>
    <property type="project" value="TreeGrafter"/>
</dbReference>
<keyword evidence="3" id="KW-0489">Methyltransferase</keyword>
<evidence type="ECO:0000256" key="5">
    <source>
        <dbReference type="ARBA" id="ARBA00022691"/>
    </source>
</evidence>
<feature type="compositionally biased region" description="Basic and acidic residues" evidence="9">
    <location>
        <begin position="464"/>
        <end position="478"/>
    </location>
</feature>
<evidence type="ECO:0000256" key="6">
    <source>
        <dbReference type="ARBA" id="ARBA00031792"/>
    </source>
</evidence>
<comment type="caution">
    <text evidence="11">The sequence shown here is derived from an EMBL/GenBank/DDBJ whole genome shotgun (WGS) entry which is preliminary data.</text>
</comment>
<evidence type="ECO:0000256" key="8">
    <source>
        <dbReference type="ARBA" id="ARBA00048434"/>
    </source>
</evidence>
<feature type="compositionally biased region" description="Polar residues" evidence="9">
    <location>
        <begin position="43"/>
        <end position="75"/>
    </location>
</feature>
<feature type="compositionally biased region" description="Low complexity" evidence="9">
    <location>
        <begin position="300"/>
        <end position="312"/>
    </location>
</feature>
<feature type="region of interest" description="Disordered" evidence="9">
    <location>
        <begin position="1"/>
        <end position="125"/>
    </location>
</feature>
<evidence type="ECO:0000256" key="2">
    <source>
        <dbReference type="ARBA" id="ARBA00020451"/>
    </source>
</evidence>
<comment type="catalytic activity">
    <reaction evidence="8">
        <text>guanosine(9) in tRNA + S-adenosyl-L-methionine = N(1)-methylguanosine(9) in tRNA + S-adenosyl-L-homocysteine + H(+)</text>
        <dbReference type="Rhea" id="RHEA:43156"/>
        <dbReference type="Rhea" id="RHEA-COMP:10367"/>
        <dbReference type="Rhea" id="RHEA-COMP:10368"/>
        <dbReference type="ChEBI" id="CHEBI:15378"/>
        <dbReference type="ChEBI" id="CHEBI:57856"/>
        <dbReference type="ChEBI" id="CHEBI:59789"/>
        <dbReference type="ChEBI" id="CHEBI:73542"/>
        <dbReference type="ChEBI" id="CHEBI:74269"/>
        <dbReference type="EC" id="2.1.1.221"/>
    </reaction>
</comment>
<dbReference type="PANTHER" id="PTHR13563">
    <property type="entry name" value="TRNA (GUANINE-9-) METHYLTRANSFERASE"/>
    <property type="match status" value="1"/>
</dbReference>
<keyword evidence="4" id="KW-0808">Transferase</keyword>
<dbReference type="CDD" id="cd18089">
    <property type="entry name" value="SPOUT_Trm10-like"/>
    <property type="match status" value="1"/>
</dbReference>
<feature type="compositionally biased region" description="Polar residues" evidence="9">
    <location>
        <begin position="274"/>
        <end position="287"/>
    </location>
</feature>